<organism evidence="1 2">
    <name type="scientific">Lacihabitans soyangensis</name>
    <dbReference type="NCBI Taxonomy" id="869394"/>
    <lineage>
        <taxon>Bacteria</taxon>
        <taxon>Pseudomonadati</taxon>
        <taxon>Bacteroidota</taxon>
        <taxon>Cytophagia</taxon>
        <taxon>Cytophagales</taxon>
        <taxon>Leadbetterellaceae</taxon>
        <taxon>Lacihabitans</taxon>
    </lineage>
</organism>
<dbReference type="GO" id="GO:0051301">
    <property type="term" value="P:cell division"/>
    <property type="evidence" value="ECO:0007669"/>
    <property type="project" value="UniProtKB-KW"/>
</dbReference>
<protein>
    <submittedName>
        <fullName evidence="1">Cell division protein ZapA</fullName>
    </submittedName>
</protein>
<evidence type="ECO:0000313" key="1">
    <source>
        <dbReference type="EMBL" id="MCP9762754.1"/>
    </source>
</evidence>
<dbReference type="AlphaFoldDB" id="A0AAE3H0K6"/>
<reference evidence="1 2" key="1">
    <citation type="submission" date="2018-11" db="EMBL/GenBank/DDBJ databases">
        <title>Novel bacteria species description.</title>
        <authorList>
            <person name="Han J.-H."/>
        </authorList>
    </citation>
    <scope>NUCLEOTIDE SEQUENCE [LARGE SCALE GENOMIC DNA]</scope>
    <source>
        <strain evidence="1 2">KCTC23259</strain>
    </source>
</reference>
<proteinExistence type="predicted"/>
<dbReference type="RefSeq" id="WP_255036526.1">
    <property type="nucleotide sequence ID" value="NZ_RJUF01000014.1"/>
</dbReference>
<name>A0AAE3H0K6_9BACT</name>
<keyword evidence="2" id="KW-1185">Reference proteome</keyword>
<evidence type="ECO:0000313" key="2">
    <source>
        <dbReference type="Proteomes" id="UP001204144"/>
    </source>
</evidence>
<keyword evidence="1" id="KW-0132">Cell division</keyword>
<dbReference type="Proteomes" id="UP001204144">
    <property type="component" value="Unassembled WGS sequence"/>
</dbReference>
<dbReference type="EMBL" id="RJUF01000014">
    <property type="protein sequence ID" value="MCP9762754.1"/>
    <property type="molecule type" value="Genomic_DNA"/>
</dbReference>
<accession>A0AAE3H0K6</accession>
<comment type="caution">
    <text evidence="1">The sequence shown here is derived from an EMBL/GenBank/DDBJ whole genome shotgun (WGS) entry which is preliminary data.</text>
</comment>
<dbReference type="InterPro" id="IPR007838">
    <property type="entry name" value="Cell_div_ZapA-like"/>
</dbReference>
<gene>
    <name evidence="1" type="ORF">EGI31_07275</name>
</gene>
<dbReference type="Pfam" id="PF05164">
    <property type="entry name" value="ZapA"/>
    <property type="match status" value="1"/>
</dbReference>
<sequence>MESYEAKVVFDFNGEQINFKVPKAHEYYYREANKILNNRLTELKTEYSAFATTDSLVSVLALEAMVDALMANEHYHKLKIEVDARLESIQSNFDN</sequence>
<keyword evidence="1" id="KW-0131">Cell cycle</keyword>